<evidence type="ECO:0000313" key="2">
    <source>
        <dbReference type="EMBL" id="TFY50159.1"/>
    </source>
</evidence>
<reference evidence="2 3" key="1">
    <citation type="submission" date="2019-02" db="EMBL/GenBank/DDBJ databases">
        <title>Genome sequencing of the rare red list fungi Dentipellis fragilis.</title>
        <authorList>
            <person name="Buettner E."/>
            <person name="Kellner H."/>
        </authorList>
    </citation>
    <scope>NUCLEOTIDE SEQUENCE [LARGE SCALE GENOMIC DNA]</scope>
    <source>
        <strain evidence="2 3">DSM 105465</strain>
    </source>
</reference>
<accession>A0A4Y9XNN4</accession>
<dbReference type="Proteomes" id="UP000298327">
    <property type="component" value="Unassembled WGS sequence"/>
</dbReference>
<comment type="caution">
    <text evidence="2">The sequence shown here is derived from an EMBL/GenBank/DDBJ whole genome shotgun (WGS) entry which is preliminary data.</text>
</comment>
<dbReference type="EMBL" id="SEOQ01001971">
    <property type="protein sequence ID" value="TFY50159.1"/>
    <property type="molecule type" value="Genomic_DNA"/>
</dbReference>
<organism evidence="2 3">
    <name type="scientific">Dentipellis fragilis</name>
    <dbReference type="NCBI Taxonomy" id="205917"/>
    <lineage>
        <taxon>Eukaryota</taxon>
        <taxon>Fungi</taxon>
        <taxon>Dikarya</taxon>
        <taxon>Basidiomycota</taxon>
        <taxon>Agaricomycotina</taxon>
        <taxon>Agaricomycetes</taxon>
        <taxon>Russulales</taxon>
        <taxon>Hericiaceae</taxon>
        <taxon>Dentipellis</taxon>
    </lineage>
</organism>
<protein>
    <submittedName>
        <fullName evidence="2">Uncharacterized protein</fullName>
    </submittedName>
</protein>
<name>A0A4Y9XNN4_9AGAM</name>
<evidence type="ECO:0000313" key="3">
    <source>
        <dbReference type="Proteomes" id="UP000298327"/>
    </source>
</evidence>
<feature type="region of interest" description="Disordered" evidence="1">
    <location>
        <begin position="1"/>
        <end position="23"/>
    </location>
</feature>
<keyword evidence="3" id="KW-1185">Reference proteome</keyword>
<dbReference type="AlphaFoldDB" id="A0A4Y9XNN4"/>
<proteinExistence type="predicted"/>
<evidence type="ECO:0000256" key="1">
    <source>
        <dbReference type="SAM" id="MobiDB-lite"/>
    </source>
</evidence>
<gene>
    <name evidence="2" type="ORF">EVG20_g11685</name>
</gene>
<feature type="non-terminal residue" evidence="2">
    <location>
        <position position="90"/>
    </location>
</feature>
<sequence>MVSVTEVNDPDNRSPLKGSIPIAPGDVPVPSGVAISTSRHPSSIIHSRPVAELLTVANDGRDTECDKLPAISLPSSIHAVASASKVVTPS</sequence>